<feature type="domain" description="Peptidase S59" evidence="10">
    <location>
        <begin position="276"/>
        <end position="411"/>
    </location>
</feature>
<keyword evidence="4" id="KW-0509">mRNA transport</keyword>
<keyword evidence="7" id="KW-0906">Nuclear pore complex</keyword>
<evidence type="ECO:0000256" key="5">
    <source>
        <dbReference type="ARBA" id="ARBA00022927"/>
    </source>
</evidence>
<dbReference type="GO" id="GO:0008139">
    <property type="term" value="F:nuclear localization sequence binding"/>
    <property type="evidence" value="ECO:0007669"/>
    <property type="project" value="TreeGrafter"/>
</dbReference>
<dbReference type="InterPro" id="IPR036903">
    <property type="entry name" value="Nup98_auto-Pept-S59_dom_sf"/>
</dbReference>
<dbReference type="EMBL" id="CAMXCT020001535">
    <property type="protein sequence ID" value="CAL1144334.1"/>
    <property type="molecule type" value="Genomic_DNA"/>
</dbReference>
<dbReference type="EMBL" id="CAMXCT030001535">
    <property type="protein sequence ID" value="CAL4778271.1"/>
    <property type="molecule type" value="Genomic_DNA"/>
</dbReference>
<dbReference type="InterPro" id="IPR007230">
    <property type="entry name" value="Nup98_auto-Pept-S59_dom"/>
</dbReference>
<dbReference type="AlphaFoldDB" id="A0A9P1CFN3"/>
<name>A0A9P1CFN3_9DINO</name>
<evidence type="ECO:0000256" key="6">
    <source>
        <dbReference type="ARBA" id="ARBA00023010"/>
    </source>
</evidence>
<evidence type="ECO:0000313" key="11">
    <source>
        <dbReference type="EMBL" id="CAI3990959.1"/>
    </source>
</evidence>
<reference evidence="11" key="1">
    <citation type="submission" date="2022-10" db="EMBL/GenBank/DDBJ databases">
        <authorList>
            <person name="Chen Y."/>
            <person name="Dougan E. K."/>
            <person name="Chan C."/>
            <person name="Rhodes N."/>
            <person name="Thang M."/>
        </authorList>
    </citation>
    <scope>NUCLEOTIDE SEQUENCE</scope>
</reference>
<evidence type="ECO:0000256" key="9">
    <source>
        <dbReference type="SAM" id="MobiDB-lite"/>
    </source>
</evidence>
<reference evidence="12" key="2">
    <citation type="submission" date="2024-04" db="EMBL/GenBank/DDBJ databases">
        <authorList>
            <person name="Chen Y."/>
            <person name="Shah S."/>
            <person name="Dougan E. K."/>
            <person name="Thang M."/>
            <person name="Chan C."/>
        </authorList>
    </citation>
    <scope>NUCLEOTIDE SEQUENCE [LARGE SCALE GENOMIC DNA]</scope>
</reference>
<dbReference type="Proteomes" id="UP001152797">
    <property type="component" value="Unassembled WGS sequence"/>
</dbReference>
<dbReference type="PANTHER" id="PTHR23198">
    <property type="entry name" value="NUCLEOPORIN"/>
    <property type="match status" value="1"/>
</dbReference>
<dbReference type="GO" id="GO:0034398">
    <property type="term" value="P:telomere tethering at nuclear periphery"/>
    <property type="evidence" value="ECO:0007669"/>
    <property type="project" value="TreeGrafter"/>
</dbReference>
<dbReference type="GO" id="GO:0051028">
    <property type="term" value="P:mRNA transport"/>
    <property type="evidence" value="ECO:0007669"/>
    <property type="project" value="UniProtKB-KW"/>
</dbReference>
<dbReference type="PROSITE" id="PS51434">
    <property type="entry name" value="NUP_C"/>
    <property type="match status" value="1"/>
</dbReference>
<dbReference type="GO" id="GO:0006606">
    <property type="term" value="P:protein import into nucleus"/>
    <property type="evidence" value="ECO:0007669"/>
    <property type="project" value="TreeGrafter"/>
</dbReference>
<dbReference type="PANTHER" id="PTHR23198:SF6">
    <property type="entry name" value="NUCLEAR PORE COMPLEX PROTEIN NUP98-NUP96"/>
    <property type="match status" value="1"/>
</dbReference>
<evidence type="ECO:0000256" key="1">
    <source>
        <dbReference type="ARBA" id="ARBA00004567"/>
    </source>
</evidence>
<dbReference type="GO" id="GO:0017056">
    <property type="term" value="F:structural constituent of nuclear pore"/>
    <property type="evidence" value="ECO:0007669"/>
    <property type="project" value="InterPro"/>
</dbReference>
<sequence length="411" mass="45041">MQDEMELSDPPEADAMSVSAEPEEPIAPEEKEPLERAGDAAPAPAAPAAPAHERSGKAPRPTLSSSRSRTTSSRTSAQMRRLSLMPEVQEAAQQCRKELQQRAQELNAKDLRELRQLLRPPRQVKQVMDTICMLLGEKAGNKGYNWKKILTESLPNKLADFDPQAMSSAQRSKVLEALGDQDFSQEVLAKTHQPCIGLSRWCACISNFVSKSNHLVSEGKSFNAAMLPTISVDSLGGSAPSLKGSGAKGPKGPKGRSQSPGNRRGAVNGKGKGRDPSPFVVEPDLRSLSSSELTKVSELKVIKPNVGEVVFHGLTDCTDLDVARDIVLKRGYVLVYPDQKNKPPPGEGLNKHATVTMYQCFPPGEPIRTLSDEAVQEYKDKIRRMTEENSACTFIDYDCQTGVWKFQVERF</sequence>
<evidence type="ECO:0000259" key="10">
    <source>
        <dbReference type="PROSITE" id="PS51434"/>
    </source>
</evidence>
<dbReference type="EMBL" id="CAMXCT010001535">
    <property type="protein sequence ID" value="CAI3990959.1"/>
    <property type="molecule type" value="Genomic_DNA"/>
</dbReference>
<feature type="compositionally biased region" description="Acidic residues" evidence="9">
    <location>
        <begin position="1"/>
        <end position="12"/>
    </location>
</feature>
<protein>
    <submittedName>
        <fullName evidence="13">Nuclear pore complex protein NUP98B (Nucleoporin 98B) (Nucleoporin autopeptidase)</fullName>
    </submittedName>
</protein>
<feature type="compositionally biased region" description="Low complexity" evidence="9">
    <location>
        <begin position="240"/>
        <end position="250"/>
    </location>
</feature>
<keyword evidence="14" id="KW-1185">Reference proteome</keyword>
<keyword evidence="3" id="KW-0813">Transport</keyword>
<comment type="caution">
    <text evidence="11">The sequence shown here is derived from an EMBL/GenBank/DDBJ whole genome shotgun (WGS) entry which is preliminary data.</text>
</comment>
<gene>
    <name evidence="11" type="ORF">C1SCF055_LOCUS17907</name>
</gene>
<dbReference type="GO" id="GO:0000973">
    <property type="term" value="P:post-transcriptional tethering of RNA polymerase II gene DNA at nuclear periphery"/>
    <property type="evidence" value="ECO:0007669"/>
    <property type="project" value="TreeGrafter"/>
</dbReference>
<feature type="compositionally biased region" description="Basic and acidic residues" evidence="9">
    <location>
        <begin position="28"/>
        <end position="38"/>
    </location>
</feature>
<evidence type="ECO:0000313" key="12">
    <source>
        <dbReference type="EMBL" id="CAL1144334.1"/>
    </source>
</evidence>
<evidence type="ECO:0000313" key="13">
    <source>
        <dbReference type="EMBL" id="CAL4778271.1"/>
    </source>
</evidence>
<dbReference type="GO" id="GO:0044614">
    <property type="term" value="C:nuclear pore cytoplasmic filaments"/>
    <property type="evidence" value="ECO:0007669"/>
    <property type="project" value="TreeGrafter"/>
</dbReference>
<evidence type="ECO:0000256" key="7">
    <source>
        <dbReference type="ARBA" id="ARBA00023132"/>
    </source>
</evidence>
<dbReference type="GO" id="GO:0003723">
    <property type="term" value="F:RNA binding"/>
    <property type="evidence" value="ECO:0007669"/>
    <property type="project" value="TreeGrafter"/>
</dbReference>
<proteinExistence type="inferred from homology"/>
<dbReference type="Gene3D" id="3.30.1610.10">
    <property type="entry name" value="Peptidase S59, nucleoporin"/>
    <property type="match status" value="1"/>
</dbReference>
<accession>A0A9P1CFN3</accession>
<feature type="region of interest" description="Disordered" evidence="9">
    <location>
        <begin position="238"/>
        <end position="283"/>
    </location>
</feature>
<dbReference type="GO" id="GO:0006405">
    <property type="term" value="P:RNA export from nucleus"/>
    <property type="evidence" value="ECO:0007669"/>
    <property type="project" value="TreeGrafter"/>
</dbReference>
<dbReference type="SUPFAM" id="SSF82215">
    <property type="entry name" value="C-terminal autoproteolytic domain of nucleoporin nup98"/>
    <property type="match status" value="1"/>
</dbReference>
<feature type="region of interest" description="Disordered" evidence="9">
    <location>
        <begin position="1"/>
        <end position="79"/>
    </location>
</feature>
<dbReference type="Gene3D" id="1.20.920.60">
    <property type="match status" value="1"/>
</dbReference>
<dbReference type="InterPro" id="IPR037665">
    <property type="entry name" value="Nucleoporin_S59-like"/>
</dbReference>
<dbReference type="Pfam" id="PF04096">
    <property type="entry name" value="Nucleoporin2"/>
    <property type="match status" value="1"/>
</dbReference>
<keyword evidence="8" id="KW-0539">Nucleus</keyword>
<keyword evidence="5" id="KW-0653">Protein transport</keyword>
<dbReference type="OrthoDB" id="447873at2759"/>
<comment type="similarity">
    <text evidence="2">Belongs to the nucleoporin GLFG family.</text>
</comment>
<feature type="compositionally biased region" description="Low complexity" evidence="9">
    <location>
        <begin position="40"/>
        <end position="50"/>
    </location>
</feature>
<comment type="subcellular location">
    <subcellularLocation>
        <location evidence="1">Nucleus</location>
        <location evidence="1">Nuclear pore complex</location>
    </subcellularLocation>
</comment>
<evidence type="ECO:0000256" key="3">
    <source>
        <dbReference type="ARBA" id="ARBA00022448"/>
    </source>
</evidence>
<evidence type="ECO:0000313" key="14">
    <source>
        <dbReference type="Proteomes" id="UP001152797"/>
    </source>
</evidence>
<evidence type="ECO:0000256" key="2">
    <source>
        <dbReference type="ARBA" id="ARBA00008926"/>
    </source>
</evidence>
<evidence type="ECO:0000256" key="4">
    <source>
        <dbReference type="ARBA" id="ARBA00022816"/>
    </source>
</evidence>
<feature type="compositionally biased region" description="Low complexity" evidence="9">
    <location>
        <begin position="64"/>
        <end position="76"/>
    </location>
</feature>
<evidence type="ECO:0000256" key="8">
    <source>
        <dbReference type="ARBA" id="ARBA00023242"/>
    </source>
</evidence>
<organism evidence="11">
    <name type="scientific">Cladocopium goreaui</name>
    <dbReference type="NCBI Taxonomy" id="2562237"/>
    <lineage>
        <taxon>Eukaryota</taxon>
        <taxon>Sar</taxon>
        <taxon>Alveolata</taxon>
        <taxon>Dinophyceae</taxon>
        <taxon>Suessiales</taxon>
        <taxon>Symbiodiniaceae</taxon>
        <taxon>Cladocopium</taxon>
    </lineage>
</organism>
<keyword evidence="6" id="KW-0811">Translocation</keyword>